<feature type="compositionally biased region" description="Basic and acidic residues" evidence="8">
    <location>
        <begin position="186"/>
        <end position="197"/>
    </location>
</feature>
<dbReference type="InterPro" id="IPR014906">
    <property type="entry name" value="PRP4-like"/>
</dbReference>
<dbReference type="SMART" id="SM00500">
    <property type="entry name" value="SFM"/>
    <property type="match status" value="1"/>
</dbReference>
<dbReference type="Gene3D" id="4.10.280.110">
    <property type="entry name" value="Pre-mRNA processing factor 4 domain"/>
    <property type="match status" value="1"/>
</dbReference>
<evidence type="ECO:0000256" key="6">
    <source>
        <dbReference type="ARBA" id="ARBA00023187"/>
    </source>
</evidence>
<sequence>MDILAQEIAGLKRKAVDDTAGSATTSSNSAATGPQRKKYLTKGELEKIRLAEEAEKDRKRKEESKAKKEAAELARKNAFSKSRLGGSKPQTPDPASGSNTPVPSGSQSPSTVDATSTNTSRPEAFNISPVECVRRLRAKGQPIRLFGESDKDRRLRLRALELMDERGGSGANAGLNDFKKALEEMQAGSHEKEEMKKANKASGGNGSTGVDAPSGEGMGMGEGGVLDLSLIKTDPDKLYPLIYYALKRTLKDWEQTMADRPESIRQSTQGMRAAAVQVQSADYLKPLFKSLRSRDLPADVLGRLSEIVHHMQSRQYQRANDSYLRLSIGTAAWPIGVTMVGIHERSAREKISSDSVAHVLNDEVSRKYIQSVKRLLTFAQTKYPPADVSQMMG</sequence>
<dbReference type="InterPro" id="IPR004098">
    <property type="entry name" value="Prp18"/>
</dbReference>
<evidence type="ECO:0000259" key="9">
    <source>
        <dbReference type="SMART" id="SM00500"/>
    </source>
</evidence>
<evidence type="ECO:0000256" key="1">
    <source>
        <dbReference type="ARBA" id="ARBA00004123"/>
    </source>
</evidence>
<keyword evidence="4" id="KW-0507">mRNA processing</keyword>
<dbReference type="Pfam" id="PF08799">
    <property type="entry name" value="PRP4"/>
    <property type="match status" value="1"/>
</dbReference>
<dbReference type="EMBL" id="LN483211">
    <property type="protein sequence ID" value="CDZ97557.1"/>
    <property type="molecule type" value="Genomic_DNA"/>
</dbReference>
<evidence type="ECO:0000256" key="3">
    <source>
        <dbReference type="ARBA" id="ARBA00018242"/>
    </source>
</evidence>
<evidence type="ECO:0000313" key="10">
    <source>
        <dbReference type="EMBL" id="CDZ97557.1"/>
    </source>
</evidence>
<keyword evidence="6" id="KW-0508">mRNA splicing</keyword>
<dbReference type="GO" id="GO:0046540">
    <property type="term" value="C:U4/U6 x U5 tri-snRNP complex"/>
    <property type="evidence" value="ECO:0007669"/>
    <property type="project" value="TreeGrafter"/>
</dbReference>
<dbReference type="InterPro" id="IPR036285">
    <property type="entry name" value="PRP4-like_sf"/>
</dbReference>
<proteinExistence type="inferred from homology"/>
<keyword evidence="7" id="KW-0539">Nucleus</keyword>
<comment type="similarity">
    <text evidence="2">Belongs to the PRP18 family.</text>
</comment>
<feature type="compositionally biased region" description="Low complexity" evidence="8">
    <location>
        <begin position="19"/>
        <end position="33"/>
    </location>
</feature>
<evidence type="ECO:0000256" key="5">
    <source>
        <dbReference type="ARBA" id="ARBA00022728"/>
    </source>
</evidence>
<dbReference type="AlphaFoldDB" id="A0A0F7SKS8"/>
<protein>
    <recommendedName>
        <fullName evidence="3">Pre-mRNA-splicing factor 18</fullName>
    </recommendedName>
</protein>
<feature type="domain" description="Pre-mRNA processing factor 4 (PRP4)-like" evidence="9">
    <location>
        <begin position="127"/>
        <end position="180"/>
    </location>
</feature>
<evidence type="ECO:0000256" key="2">
    <source>
        <dbReference type="ARBA" id="ARBA00008137"/>
    </source>
</evidence>
<dbReference type="Gene3D" id="1.20.940.10">
    <property type="entry name" value="Functional domain of the splicing factor Prp18"/>
    <property type="match status" value="1"/>
</dbReference>
<accession>A0A0F7SKS8</accession>
<feature type="region of interest" description="Disordered" evidence="8">
    <location>
        <begin position="186"/>
        <end position="207"/>
    </location>
</feature>
<dbReference type="PANTHER" id="PTHR13007">
    <property type="entry name" value="PRE-MRNA SPLICING FACTOR-RELATED"/>
    <property type="match status" value="1"/>
</dbReference>
<evidence type="ECO:0000256" key="7">
    <source>
        <dbReference type="ARBA" id="ARBA00023242"/>
    </source>
</evidence>
<dbReference type="GO" id="GO:0071021">
    <property type="term" value="C:U2-type post-spliceosomal complex"/>
    <property type="evidence" value="ECO:0007669"/>
    <property type="project" value="TreeGrafter"/>
</dbReference>
<evidence type="ECO:0000256" key="8">
    <source>
        <dbReference type="SAM" id="MobiDB-lite"/>
    </source>
</evidence>
<dbReference type="InterPro" id="IPR039979">
    <property type="entry name" value="PRPF18"/>
</dbReference>
<comment type="subcellular location">
    <subcellularLocation>
        <location evidence="1">Nucleus</location>
    </subcellularLocation>
</comment>
<dbReference type="SUPFAM" id="SSF47938">
    <property type="entry name" value="Functional domain of the splicing factor Prp18"/>
    <property type="match status" value="1"/>
</dbReference>
<feature type="region of interest" description="Disordered" evidence="8">
    <location>
        <begin position="11"/>
        <end position="126"/>
    </location>
</feature>
<feature type="compositionally biased region" description="Basic and acidic residues" evidence="8">
    <location>
        <begin position="41"/>
        <end position="75"/>
    </location>
</feature>
<evidence type="ECO:0000256" key="4">
    <source>
        <dbReference type="ARBA" id="ARBA00022664"/>
    </source>
</evidence>
<organism evidence="10">
    <name type="scientific">Phaffia rhodozyma</name>
    <name type="common">Yeast</name>
    <name type="synonym">Xanthophyllomyces dendrorhous</name>
    <dbReference type="NCBI Taxonomy" id="264483"/>
    <lineage>
        <taxon>Eukaryota</taxon>
        <taxon>Fungi</taxon>
        <taxon>Dikarya</taxon>
        <taxon>Basidiomycota</taxon>
        <taxon>Agaricomycotina</taxon>
        <taxon>Tremellomycetes</taxon>
        <taxon>Cystofilobasidiales</taxon>
        <taxon>Mrakiaceae</taxon>
        <taxon>Phaffia</taxon>
    </lineage>
</organism>
<dbReference type="GO" id="GO:0005682">
    <property type="term" value="C:U5 snRNP"/>
    <property type="evidence" value="ECO:0007669"/>
    <property type="project" value="TreeGrafter"/>
</dbReference>
<feature type="compositionally biased region" description="Polar residues" evidence="8">
    <location>
        <begin position="96"/>
        <end position="121"/>
    </location>
</feature>
<reference evidence="10" key="1">
    <citation type="submission" date="2014-08" db="EMBL/GenBank/DDBJ databases">
        <authorList>
            <person name="Sharma Rahul"/>
            <person name="Thines Marco"/>
        </authorList>
    </citation>
    <scope>NUCLEOTIDE SEQUENCE</scope>
</reference>
<dbReference type="PANTHER" id="PTHR13007:SF19">
    <property type="entry name" value="PRE-MRNA-SPLICING FACTOR 18"/>
    <property type="match status" value="1"/>
</dbReference>
<keyword evidence="5" id="KW-0747">Spliceosome</keyword>
<dbReference type="SUPFAM" id="SSF158230">
    <property type="entry name" value="PRP4-like"/>
    <property type="match status" value="1"/>
</dbReference>
<dbReference type="GO" id="GO:0000350">
    <property type="term" value="P:generation of catalytic spliceosome for second transesterification step"/>
    <property type="evidence" value="ECO:0007669"/>
    <property type="project" value="TreeGrafter"/>
</dbReference>
<name>A0A0F7SKS8_PHARH</name>
<dbReference type="Pfam" id="PF02840">
    <property type="entry name" value="Prp18"/>
    <property type="match status" value="1"/>
</dbReference>